<dbReference type="PANTHER" id="PTHR11255:SF80">
    <property type="entry name" value="EYE-SPECIFIC DIACYLGLYCEROL KINASE"/>
    <property type="match status" value="1"/>
</dbReference>
<keyword evidence="2 6" id="KW-0808">Transferase</keyword>
<dbReference type="OrthoDB" id="242257at2759"/>
<protein>
    <recommendedName>
        <fullName evidence="6">Diacylglycerol kinase</fullName>
        <shortName evidence="6">DAG kinase</shortName>
        <ecNumber evidence="6">2.7.1.107</ecNumber>
    </recommendedName>
</protein>
<dbReference type="SMART" id="SM00045">
    <property type="entry name" value="DAGKa"/>
    <property type="match status" value="1"/>
</dbReference>
<dbReference type="InterPro" id="IPR000756">
    <property type="entry name" value="Diacylglycerol_kin_accessory"/>
</dbReference>
<reference evidence="8" key="1">
    <citation type="submission" date="2021-02" db="EMBL/GenBank/DDBJ databases">
        <authorList>
            <person name="Nowell W R."/>
        </authorList>
    </citation>
    <scope>NUCLEOTIDE SEQUENCE</scope>
</reference>
<dbReference type="Proteomes" id="UP000663828">
    <property type="component" value="Unassembled WGS sequence"/>
</dbReference>
<comment type="catalytic activity">
    <reaction evidence="6">
        <text>a 1,2-diacyl-sn-glycerol + ATP = a 1,2-diacyl-sn-glycero-3-phosphate + ADP + H(+)</text>
        <dbReference type="Rhea" id="RHEA:10272"/>
        <dbReference type="ChEBI" id="CHEBI:15378"/>
        <dbReference type="ChEBI" id="CHEBI:17815"/>
        <dbReference type="ChEBI" id="CHEBI:30616"/>
        <dbReference type="ChEBI" id="CHEBI:58608"/>
        <dbReference type="ChEBI" id="CHEBI:456216"/>
        <dbReference type="EC" id="2.7.1.107"/>
    </reaction>
</comment>
<feature type="domain" description="DAGKc" evidence="7">
    <location>
        <begin position="24"/>
        <end position="161"/>
    </location>
</feature>
<sequence length="380" mass="42852">MNPPSDNNSTVVQKPLMEVTEKDAYKEKLIAFVNPKSGGLQGQVVFEQLRAQIGEENVYDLIKDHGPQRGLKENQNEKNLRIIACGGDGTVGWVLSALDASQMQYMDFVSVGVIPLGTGNDMARFLGWGVGYRGEALAPVIQSLAISEARLLDRWNIEIQSTAHTGIATLKIPQPVFNNYLSFGADAQIALDFHEKRNASPRRYANRVFNKLAYGCISCNTFFDRQYLFGNIANFFELYVDGRNMDEDLFRFRPDAILILNIASYAAGTNPWQGTYDNLWCAQSQADDDRFREQSCSDGYLEIIGFKHFELARIRLGRRGHRIAQGNEIKLTIRRDLPMEIDGEPFLLGPCQITITRKNQARMIITDRSQAAQQIQSKRV</sequence>
<proteinExistence type="inferred from homology"/>
<dbReference type="Gene3D" id="2.60.200.40">
    <property type="match status" value="1"/>
</dbReference>
<gene>
    <name evidence="8" type="ORF">EDS130_LOCUS18211</name>
    <name evidence="9" type="ORF">XAT740_LOCUS28055</name>
</gene>
<dbReference type="PANTHER" id="PTHR11255">
    <property type="entry name" value="DIACYLGLYCEROL KINASE"/>
    <property type="match status" value="1"/>
</dbReference>
<dbReference type="GO" id="GO:0004143">
    <property type="term" value="F:ATP-dependent diacylglycerol kinase activity"/>
    <property type="evidence" value="ECO:0007669"/>
    <property type="project" value="UniProtKB-EC"/>
</dbReference>
<comment type="similarity">
    <text evidence="1 6">Belongs to the eukaryotic diacylglycerol kinase family.</text>
</comment>
<dbReference type="AlphaFoldDB" id="A0A814LJ50"/>
<evidence type="ECO:0000313" key="9">
    <source>
        <dbReference type="EMBL" id="CAF1285597.1"/>
    </source>
</evidence>
<dbReference type="GO" id="GO:0005886">
    <property type="term" value="C:plasma membrane"/>
    <property type="evidence" value="ECO:0007669"/>
    <property type="project" value="TreeGrafter"/>
</dbReference>
<keyword evidence="3 6" id="KW-0547">Nucleotide-binding</keyword>
<dbReference type="PROSITE" id="PS50146">
    <property type="entry name" value="DAGK"/>
    <property type="match status" value="1"/>
</dbReference>
<dbReference type="SUPFAM" id="SSF111331">
    <property type="entry name" value="NAD kinase/diacylglycerol kinase-like"/>
    <property type="match status" value="1"/>
</dbReference>
<dbReference type="GO" id="GO:0005524">
    <property type="term" value="F:ATP binding"/>
    <property type="evidence" value="ECO:0007669"/>
    <property type="project" value="UniProtKB-KW"/>
</dbReference>
<evidence type="ECO:0000313" key="11">
    <source>
        <dbReference type="Proteomes" id="UP000663852"/>
    </source>
</evidence>
<dbReference type="EMBL" id="CAJNOJ010000084">
    <property type="protein sequence ID" value="CAF1066562.1"/>
    <property type="molecule type" value="Genomic_DNA"/>
</dbReference>
<evidence type="ECO:0000256" key="6">
    <source>
        <dbReference type="RuleBase" id="RU361128"/>
    </source>
</evidence>
<evidence type="ECO:0000256" key="4">
    <source>
        <dbReference type="ARBA" id="ARBA00022777"/>
    </source>
</evidence>
<dbReference type="EMBL" id="CAJNOR010002377">
    <property type="protein sequence ID" value="CAF1285597.1"/>
    <property type="molecule type" value="Genomic_DNA"/>
</dbReference>
<keyword evidence="5 6" id="KW-0067">ATP-binding</keyword>
<dbReference type="GO" id="GO:0007200">
    <property type="term" value="P:phospholipase C-activating G protein-coupled receptor signaling pathway"/>
    <property type="evidence" value="ECO:0007669"/>
    <property type="project" value="InterPro"/>
</dbReference>
<keyword evidence="10" id="KW-1185">Reference proteome</keyword>
<evidence type="ECO:0000256" key="2">
    <source>
        <dbReference type="ARBA" id="ARBA00022679"/>
    </source>
</evidence>
<organism evidence="8 11">
    <name type="scientific">Adineta ricciae</name>
    <name type="common">Rotifer</name>
    <dbReference type="NCBI Taxonomy" id="249248"/>
    <lineage>
        <taxon>Eukaryota</taxon>
        <taxon>Metazoa</taxon>
        <taxon>Spiralia</taxon>
        <taxon>Gnathifera</taxon>
        <taxon>Rotifera</taxon>
        <taxon>Eurotatoria</taxon>
        <taxon>Bdelloidea</taxon>
        <taxon>Adinetida</taxon>
        <taxon>Adinetidae</taxon>
        <taxon>Adineta</taxon>
    </lineage>
</organism>
<dbReference type="InterPro" id="IPR016064">
    <property type="entry name" value="NAD/diacylglycerol_kinase_sf"/>
</dbReference>
<evidence type="ECO:0000256" key="3">
    <source>
        <dbReference type="ARBA" id="ARBA00022741"/>
    </source>
</evidence>
<dbReference type="InterPro" id="IPR001206">
    <property type="entry name" value="Diacylglycerol_kinase_cat_dom"/>
</dbReference>
<accession>A0A814LJ50</accession>
<dbReference type="Pfam" id="PF00781">
    <property type="entry name" value="DAGK_cat"/>
    <property type="match status" value="1"/>
</dbReference>
<evidence type="ECO:0000313" key="8">
    <source>
        <dbReference type="EMBL" id="CAF1066562.1"/>
    </source>
</evidence>
<evidence type="ECO:0000259" key="7">
    <source>
        <dbReference type="PROSITE" id="PS50146"/>
    </source>
</evidence>
<keyword evidence="4 6" id="KW-0418">Kinase</keyword>
<name>A0A814LJ50_ADIRI</name>
<evidence type="ECO:0000256" key="1">
    <source>
        <dbReference type="ARBA" id="ARBA00009280"/>
    </source>
</evidence>
<comment type="caution">
    <text evidence="8">The sequence shown here is derived from an EMBL/GenBank/DDBJ whole genome shotgun (WGS) entry which is preliminary data.</text>
</comment>
<dbReference type="Pfam" id="PF00609">
    <property type="entry name" value="DAGK_acc"/>
    <property type="match status" value="1"/>
</dbReference>
<dbReference type="Gene3D" id="3.40.50.10330">
    <property type="entry name" value="Probable inorganic polyphosphate/atp-NAD kinase, domain 1"/>
    <property type="match status" value="1"/>
</dbReference>
<dbReference type="InterPro" id="IPR037607">
    <property type="entry name" value="DGK"/>
</dbReference>
<dbReference type="InterPro" id="IPR017438">
    <property type="entry name" value="ATP-NAD_kinase_N"/>
</dbReference>
<dbReference type="Proteomes" id="UP000663852">
    <property type="component" value="Unassembled WGS sequence"/>
</dbReference>
<dbReference type="SMART" id="SM00046">
    <property type="entry name" value="DAGKc"/>
    <property type="match status" value="1"/>
</dbReference>
<evidence type="ECO:0000313" key="10">
    <source>
        <dbReference type="Proteomes" id="UP000663828"/>
    </source>
</evidence>
<evidence type="ECO:0000256" key="5">
    <source>
        <dbReference type="ARBA" id="ARBA00022840"/>
    </source>
</evidence>
<dbReference type="EC" id="2.7.1.107" evidence="6"/>